<proteinExistence type="predicted"/>
<reference evidence="2" key="1">
    <citation type="submission" date="2023-06" db="EMBL/GenBank/DDBJ databases">
        <title>Genomic analysis of the entomopathogenic nematode Steinernema hermaphroditum.</title>
        <authorList>
            <person name="Schwarz E.M."/>
            <person name="Heppert J.K."/>
            <person name="Baniya A."/>
            <person name="Schwartz H.T."/>
            <person name="Tan C.-H."/>
            <person name="Antoshechkin I."/>
            <person name="Sternberg P.W."/>
            <person name="Goodrich-Blair H."/>
            <person name="Dillman A.R."/>
        </authorList>
    </citation>
    <scope>NUCLEOTIDE SEQUENCE</scope>
    <source>
        <strain evidence="2">PS9179</strain>
        <tissue evidence="2">Whole animal</tissue>
    </source>
</reference>
<feature type="transmembrane region" description="Helical" evidence="1">
    <location>
        <begin position="150"/>
        <end position="175"/>
    </location>
</feature>
<keyword evidence="1" id="KW-0472">Membrane</keyword>
<keyword evidence="1" id="KW-0812">Transmembrane</keyword>
<evidence type="ECO:0000256" key="1">
    <source>
        <dbReference type="SAM" id="Phobius"/>
    </source>
</evidence>
<evidence type="ECO:0000313" key="3">
    <source>
        <dbReference type="Proteomes" id="UP001175271"/>
    </source>
</evidence>
<comment type="caution">
    <text evidence="2">The sequence shown here is derived from an EMBL/GenBank/DDBJ whole genome shotgun (WGS) entry which is preliminary data.</text>
</comment>
<gene>
    <name evidence="2" type="ORF">QR680_002931</name>
</gene>
<protein>
    <submittedName>
        <fullName evidence="2">Uncharacterized protein</fullName>
    </submittedName>
</protein>
<dbReference type="EMBL" id="JAUCMV010000005">
    <property type="protein sequence ID" value="KAK0399181.1"/>
    <property type="molecule type" value="Genomic_DNA"/>
</dbReference>
<keyword evidence="3" id="KW-1185">Reference proteome</keyword>
<organism evidence="2 3">
    <name type="scientific">Steinernema hermaphroditum</name>
    <dbReference type="NCBI Taxonomy" id="289476"/>
    <lineage>
        <taxon>Eukaryota</taxon>
        <taxon>Metazoa</taxon>
        <taxon>Ecdysozoa</taxon>
        <taxon>Nematoda</taxon>
        <taxon>Chromadorea</taxon>
        <taxon>Rhabditida</taxon>
        <taxon>Tylenchina</taxon>
        <taxon>Panagrolaimomorpha</taxon>
        <taxon>Strongyloidoidea</taxon>
        <taxon>Steinernematidae</taxon>
        <taxon>Steinernema</taxon>
    </lineage>
</organism>
<accession>A0AA39LIQ2</accession>
<dbReference type="AlphaFoldDB" id="A0AA39LIQ2"/>
<keyword evidence="1" id="KW-1133">Transmembrane helix</keyword>
<sequence>MAAIVTKEDVFNSVNDSSEMNSDTFLSPFLEAVKAEHTNGPVTAQAMSVKNDRADRCENAWSIASLCPPPPLPPPTVDSETIASETKPKVDRSFLRRAFASLVFESGDDQLPATLPHNENGNFVPIANDSAQLEALTKGKIAEEMRKRRILCVIVIGIIVSVGLAHNLFVLLLLFTNFFD</sequence>
<dbReference type="Proteomes" id="UP001175271">
    <property type="component" value="Unassembled WGS sequence"/>
</dbReference>
<name>A0AA39LIQ2_9BILA</name>
<evidence type="ECO:0000313" key="2">
    <source>
        <dbReference type="EMBL" id="KAK0399181.1"/>
    </source>
</evidence>